<evidence type="ECO:0000313" key="3">
    <source>
        <dbReference type="Proteomes" id="UP000567179"/>
    </source>
</evidence>
<accession>A0A8H5B0B1</accession>
<dbReference type="InterPro" id="IPR011009">
    <property type="entry name" value="Kinase-like_dom_sf"/>
</dbReference>
<organism evidence="2 3">
    <name type="scientific">Psilocybe cf. subviscida</name>
    <dbReference type="NCBI Taxonomy" id="2480587"/>
    <lineage>
        <taxon>Eukaryota</taxon>
        <taxon>Fungi</taxon>
        <taxon>Dikarya</taxon>
        <taxon>Basidiomycota</taxon>
        <taxon>Agaricomycotina</taxon>
        <taxon>Agaricomycetes</taxon>
        <taxon>Agaricomycetidae</taxon>
        <taxon>Agaricales</taxon>
        <taxon>Agaricineae</taxon>
        <taxon>Strophariaceae</taxon>
        <taxon>Psilocybe</taxon>
    </lineage>
</organism>
<dbReference type="OrthoDB" id="4177236at2759"/>
<dbReference type="PANTHER" id="PTHR21310:SF39">
    <property type="entry name" value="AMINOGLYCOSIDE PHOSPHOTRANSFERASE DOMAIN-CONTAINING PROTEIN"/>
    <property type="match status" value="1"/>
</dbReference>
<feature type="domain" description="Aminoglycoside phosphotransferase" evidence="1">
    <location>
        <begin position="71"/>
        <end position="266"/>
    </location>
</feature>
<name>A0A8H5B0B1_9AGAR</name>
<dbReference type="SUPFAM" id="SSF56112">
    <property type="entry name" value="Protein kinase-like (PK-like)"/>
    <property type="match status" value="1"/>
</dbReference>
<dbReference type="PANTHER" id="PTHR21310">
    <property type="entry name" value="AMINOGLYCOSIDE PHOSPHOTRANSFERASE-RELATED-RELATED"/>
    <property type="match status" value="1"/>
</dbReference>
<dbReference type="InterPro" id="IPR002575">
    <property type="entry name" value="Aminoglycoside_PTrfase"/>
</dbReference>
<dbReference type="InterPro" id="IPR051678">
    <property type="entry name" value="AGP_Transferase"/>
</dbReference>
<dbReference type="Proteomes" id="UP000567179">
    <property type="component" value="Unassembled WGS sequence"/>
</dbReference>
<dbReference type="AlphaFoldDB" id="A0A8H5B0B1"/>
<reference evidence="2 3" key="1">
    <citation type="journal article" date="2020" name="ISME J.">
        <title>Uncovering the hidden diversity of litter-decomposition mechanisms in mushroom-forming fungi.</title>
        <authorList>
            <person name="Floudas D."/>
            <person name="Bentzer J."/>
            <person name="Ahren D."/>
            <person name="Johansson T."/>
            <person name="Persson P."/>
            <person name="Tunlid A."/>
        </authorList>
    </citation>
    <scope>NUCLEOTIDE SEQUENCE [LARGE SCALE GENOMIC DNA]</scope>
    <source>
        <strain evidence="2 3">CBS 101986</strain>
    </source>
</reference>
<comment type="caution">
    <text evidence="2">The sequence shown here is derived from an EMBL/GenBank/DDBJ whole genome shotgun (WGS) entry which is preliminary data.</text>
</comment>
<sequence length="317" mass="36844">MNCRSNIVNQQRPSSVDALSDEDIYSLIELAHASKSVVVNTAAQQWCMPPTVWHITYDAVVKRCDLAEPSIMSYVSSQTSIPIPRVRRVLPINRSSPETSAGHYLVMDYLEGDTLYAAWPKLSWWRRLHIMWLMRRYIRQLHTLPLPFPDLPGRVDSSGTSYVCYGRYFTESGAGPFRSYPEMADWFDLKRFNQLVDTHRFYGTVNRTLPKFDRTQPLVLCHLDLHMNNIIVGPDGIPWLIDWGSSGAFPAWLEYAFLVQWVEEIWNPAPKIWTWGARVIVGNYDKYVTNYLQHLDWDRVAFNEPLDYFTNLCIDVD</sequence>
<dbReference type="EMBL" id="JAACJJ010000044">
    <property type="protein sequence ID" value="KAF5314282.1"/>
    <property type="molecule type" value="Genomic_DNA"/>
</dbReference>
<proteinExistence type="predicted"/>
<gene>
    <name evidence="2" type="ORF">D9619_011845</name>
</gene>
<evidence type="ECO:0000313" key="2">
    <source>
        <dbReference type="EMBL" id="KAF5314282.1"/>
    </source>
</evidence>
<protein>
    <recommendedName>
        <fullName evidence="1">Aminoglycoside phosphotransferase domain-containing protein</fullName>
    </recommendedName>
</protein>
<dbReference type="Gene3D" id="3.90.1200.10">
    <property type="match status" value="1"/>
</dbReference>
<keyword evidence="3" id="KW-1185">Reference proteome</keyword>
<dbReference type="Pfam" id="PF01636">
    <property type="entry name" value="APH"/>
    <property type="match status" value="1"/>
</dbReference>
<evidence type="ECO:0000259" key="1">
    <source>
        <dbReference type="Pfam" id="PF01636"/>
    </source>
</evidence>